<dbReference type="EMBL" id="FNHB01000001">
    <property type="protein sequence ID" value="SDL47949.1"/>
    <property type="molecule type" value="Genomic_DNA"/>
</dbReference>
<dbReference type="STRING" id="146817.SAMN04488502_1017"/>
<dbReference type="Proteomes" id="UP000214880">
    <property type="component" value="Unassembled WGS sequence"/>
</dbReference>
<name>A0A1G9KEA8_9FIRM</name>
<sequence length="58" mass="6759">MLAKGDVRSQCQIQKHIKVICPFCEKIFEIPMHKAVNGETLECAACKRHFVFRKERLV</sequence>
<evidence type="ECO:0000313" key="1">
    <source>
        <dbReference type="EMBL" id="SDL47949.1"/>
    </source>
</evidence>
<reference evidence="1 2" key="1">
    <citation type="submission" date="2016-10" db="EMBL/GenBank/DDBJ databases">
        <authorList>
            <person name="de Groot N.N."/>
        </authorList>
    </citation>
    <scope>NUCLEOTIDE SEQUENCE [LARGE SCALE GENOMIC DNA]</scope>
    <source>
        <strain evidence="1 2">DSM 1736</strain>
    </source>
</reference>
<evidence type="ECO:0000313" key="2">
    <source>
        <dbReference type="Proteomes" id="UP000214880"/>
    </source>
</evidence>
<gene>
    <name evidence="1" type="ORF">SAMN04488502_1017</name>
</gene>
<accession>A0A1G9KEA8</accession>
<organism evidence="1 2">
    <name type="scientific">Dendrosporobacter quercicolus</name>
    <dbReference type="NCBI Taxonomy" id="146817"/>
    <lineage>
        <taxon>Bacteria</taxon>
        <taxon>Bacillati</taxon>
        <taxon>Bacillota</taxon>
        <taxon>Negativicutes</taxon>
        <taxon>Selenomonadales</taxon>
        <taxon>Sporomusaceae</taxon>
        <taxon>Dendrosporobacter</taxon>
    </lineage>
</organism>
<dbReference type="AlphaFoldDB" id="A0A1G9KEA8"/>
<evidence type="ECO:0008006" key="3">
    <source>
        <dbReference type="Google" id="ProtNLM"/>
    </source>
</evidence>
<keyword evidence="2" id="KW-1185">Reference proteome</keyword>
<proteinExistence type="predicted"/>
<protein>
    <recommendedName>
        <fullName evidence="3">MJ0042 family finger-like domain-containing protein</fullName>
    </recommendedName>
</protein>